<evidence type="ECO:0000313" key="2">
    <source>
        <dbReference type="EMBL" id="QIR06211.1"/>
    </source>
</evidence>
<dbReference type="RefSeq" id="WP_167314442.1">
    <property type="nucleotide sequence ID" value="NZ_CP050266.1"/>
</dbReference>
<reference evidence="2 3" key="1">
    <citation type="submission" date="2020-03" db="EMBL/GenBank/DDBJ databases">
        <title>Genome mining reveals the biosynthetic pathways of PHA and ectoines of the halophilic strain Salinivibrio costicola M318 isolated from fermented shrimp paste.</title>
        <authorList>
            <person name="Doan T.V."/>
            <person name="Tran L.T."/>
            <person name="Trieu T.A."/>
            <person name="Nguyen Q.V."/>
            <person name="Quach T.N."/>
            <person name="Phi T.Q."/>
            <person name="Kumar S."/>
        </authorList>
    </citation>
    <scope>NUCLEOTIDE SEQUENCE [LARGE SCALE GENOMIC DNA]</scope>
    <source>
        <strain evidence="2 3">M318</strain>
    </source>
</reference>
<gene>
    <name evidence="2" type="primary">csy1</name>
    <name evidence="2" type="ORF">HBA18_07370</name>
</gene>
<feature type="region of interest" description="Disordered" evidence="1">
    <location>
        <begin position="273"/>
        <end position="292"/>
    </location>
</feature>
<dbReference type="NCBIfam" id="TIGR02564">
    <property type="entry name" value="cas_Csy1"/>
    <property type="match status" value="1"/>
</dbReference>
<dbReference type="Proteomes" id="UP000501408">
    <property type="component" value="Chromosome 1"/>
</dbReference>
<protein>
    <submittedName>
        <fullName evidence="2">Type I-F CRISPR-associated protein Csy1</fullName>
    </submittedName>
</protein>
<dbReference type="InterPro" id="IPR013397">
    <property type="entry name" value="CRISPR-assoc_prot_Csy1"/>
</dbReference>
<proteinExistence type="predicted"/>
<evidence type="ECO:0000256" key="1">
    <source>
        <dbReference type="SAM" id="MobiDB-lite"/>
    </source>
</evidence>
<organism evidence="2 3">
    <name type="scientific">Salinivibrio costicola</name>
    <name type="common">Vibrio costicola</name>
    <dbReference type="NCBI Taxonomy" id="51367"/>
    <lineage>
        <taxon>Bacteria</taxon>
        <taxon>Pseudomonadati</taxon>
        <taxon>Pseudomonadota</taxon>
        <taxon>Gammaproteobacteria</taxon>
        <taxon>Vibrionales</taxon>
        <taxon>Vibrionaceae</taxon>
        <taxon>Salinivibrio</taxon>
    </lineage>
</organism>
<sequence>MEHSLFDALLAYIEQRKQAKLEPLQKARDKALKAAASQEQEAIANADYAEKATPIEAKFEPIHWVTDAATRAKQISLATHCPKFVHSDARASSMLVTDIDKSESHYLTSYSLTEKAIDAVGNAAALDVARFLKITVEGESLISQLQAGHINALKPLTDDANLLETWRAGFSLALGDQVLSAHNLIKQTYFPVNEGEYHLLCPLYSSNLAHTLYTKVRATRYGEKVKAIREAKNKQHYHPERLEAFPRTVKQTFGGSKPQNVSQLNSERHGEGFLLNAAPPSYQQQPEDPSKQTSIFNRRLAYQTSHLIHDFRSFLASLTERDRNFATRYRRDHDFILPLTDLVFDYAARVQQQVPAGWSQGTDDQACQLKREHALWLDVYNPDDQFQRERDAQAWLDTVASDFAAWLLRQLEDKQHYLLGDTEFNYIRKVFLTQLKAFERDTPQFEEIR</sequence>
<dbReference type="Pfam" id="PF09611">
    <property type="entry name" value="Cas_Csy1"/>
    <property type="match status" value="1"/>
</dbReference>
<evidence type="ECO:0000313" key="3">
    <source>
        <dbReference type="Proteomes" id="UP000501408"/>
    </source>
</evidence>
<keyword evidence="3" id="KW-1185">Reference proteome</keyword>
<dbReference type="EMBL" id="CP050266">
    <property type="protein sequence ID" value="QIR06211.1"/>
    <property type="molecule type" value="Genomic_DNA"/>
</dbReference>
<name>A0ABX6K7H0_SALCS</name>
<accession>A0ABX6K7H0</accession>
<feature type="compositionally biased region" description="Polar residues" evidence="1">
    <location>
        <begin position="281"/>
        <end position="292"/>
    </location>
</feature>